<dbReference type="EMBL" id="BEHT01000033">
    <property type="protein sequence ID" value="GBC99647.1"/>
    <property type="molecule type" value="Genomic_DNA"/>
</dbReference>
<reference evidence="4" key="1">
    <citation type="submission" date="2017-09" db="EMBL/GenBank/DDBJ databases">
        <title>Metaegenomics of thermophilic ammonia-oxidizing enrichment culture.</title>
        <authorList>
            <person name="Kato S."/>
            <person name="Suzuki K."/>
        </authorList>
    </citation>
    <scope>NUCLEOTIDE SEQUENCE [LARGE SCALE GENOMIC DNA]</scope>
</reference>
<feature type="domain" description="FecR protein" evidence="2">
    <location>
        <begin position="59"/>
        <end position="150"/>
    </location>
</feature>
<proteinExistence type="predicted"/>
<dbReference type="InterPro" id="IPR006860">
    <property type="entry name" value="FecR"/>
</dbReference>
<evidence type="ECO:0000259" key="2">
    <source>
        <dbReference type="Pfam" id="PF04773"/>
    </source>
</evidence>
<gene>
    <name evidence="3" type="ORF">HRbin17_02176</name>
</gene>
<keyword evidence="1" id="KW-0732">Signal</keyword>
<comment type="caution">
    <text evidence="3">The sequence shown here is derived from an EMBL/GenBank/DDBJ whole genome shotgun (WGS) entry which is preliminary data.</text>
</comment>
<name>A0A2H5XET1_9BACT</name>
<feature type="chain" id="PRO_5014178873" description="FecR protein domain-containing protein" evidence="1">
    <location>
        <begin position="25"/>
        <end position="539"/>
    </location>
</feature>
<evidence type="ECO:0000256" key="1">
    <source>
        <dbReference type="SAM" id="SignalP"/>
    </source>
</evidence>
<sequence>MHRLRRLVWGLWLMLWAASGVADAQQATVTAIVRVVEHQRAGTTQWLQSRLGTHLAQGDRVRTGPRSYAEITFADRSVVKLNERSELTVHAPTPQRQDVELHQGSLWARFIKGSRATVRAKTAVAAVRGTTLAIAIAPEGTVTIRVWDGVLAVTLPTGEEVTLNSGQELVVPPTLLEPHQVRSAPDAAFGSDPSPAGSDASFVDWLTTGVTVVTLPGAPDFGALLENNDEFFTTVAPLPLPGAPSPAVPQQTGELGVIVRQAVLKGSVLGLVADRRPHRLLGARLRPRGAVGPLFFSVSILPLTDTSGNTTTRLAEGVVTYRRGNWALRVGRQWLSEGPVLGNAAVPDPALRVLDRLGPISIGKLVLSDIADAVALHVPVGHSRLTLAYLQDALPFVSGTQQGGYARLTYPVAQGQLGVSVLKVRRGTFGYAADIALPAVPNELDIYGEVGRHSLLRSTYYTAGIYLAGLFRRLGTDLFAEYTHAPRGAPNIFTVRLYQPLSPGWRLFAIGTRRGAVGQTGAGTDWSVGLIYSTAFALR</sequence>
<dbReference type="Pfam" id="PF04773">
    <property type="entry name" value="FecR"/>
    <property type="match status" value="1"/>
</dbReference>
<evidence type="ECO:0000313" key="4">
    <source>
        <dbReference type="Proteomes" id="UP000236173"/>
    </source>
</evidence>
<dbReference type="PANTHER" id="PTHR38731">
    <property type="entry name" value="LIPL45-RELATED LIPOPROTEIN-RELATED"/>
    <property type="match status" value="1"/>
</dbReference>
<dbReference type="Gene3D" id="2.60.120.1440">
    <property type="match status" value="1"/>
</dbReference>
<dbReference type="Proteomes" id="UP000236173">
    <property type="component" value="Unassembled WGS sequence"/>
</dbReference>
<organism evidence="3 4">
    <name type="scientific">Candidatus Fervidibacter japonicus</name>
    <dbReference type="NCBI Taxonomy" id="2035412"/>
    <lineage>
        <taxon>Bacteria</taxon>
        <taxon>Candidatus Fervidibacterota</taxon>
        <taxon>Candidatus Fervidibacter</taxon>
    </lineage>
</organism>
<feature type="signal peptide" evidence="1">
    <location>
        <begin position="1"/>
        <end position="24"/>
    </location>
</feature>
<accession>A0A2H5XET1</accession>
<protein>
    <recommendedName>
        <fullName evidence="2">FecR protein domain-containing protein</fullName>
    </recommendedName>
</protein>
<dbReference type="PANTHER" id="PTHR38731:SF1">
    <property type="entry name" value="FECR PROTEIN DOMAIN-CONTAINING PROTEIN"/>
    <property type="match status" value="1"/>
</dbReference>
<dbReference type="AlphaFoldDB" id="A0A2H5XET1"/>
<evidence type="ECO:0000313" key="3">
    <source>
        <dbReference type="EMBL" id="GBC99647.1"/>
    </source>
</evidence>